<dbReference type="KEGG" id="abas:ACPOL_3071"/>
<accession>A0A2Z5FZS5</accession>
<sequence>MAPQITMIEPAPAKAHFEPRQLEVCAARRPNQSFVVRDVTSRGVSLFIGR</sequence>
<name>A0A2Z5FZS5_9BACT</name>
<dbReference type="AlphaFoldDB" id="A0A2Z5FZS5"/>
<gene>
    <name evidence="1" type="ORF">ACPOL_3071</name>
</gene>
<keyword evidence="2" id="KW-1185">Reference proteome</keyword>
<proteinExistence type="predicted"/>
<organism evidence="1 2">
    <name type="scientific">Acidisarcina polymorpha</name>
    <dbReference type="NCBI Taxonomy" id="2211140"/>
    <lineage>
        <taxon>Bacteria</taxon>
        <taxon>Pseudomonadati</taxon>
        <taxon>Acidobacteriota</taxon>
        <taxon>Terriglobia</taxon>
        <taxon>Terriglobales</taxon>
        <taxon>Acidobacteriaceae</taxon>
        <taxon>Acidisarcina</taxon>
    </lineage>
</organism>
<dbReference type="Proteomes" id="UP000253606">
    <property type="component" value="Chromosome"/>
</dbReference>
<reference evidence="1 2" key="1">
    <citation type="journal article" date="2018" name="Front. Microbiol.">
        <title>Hydrolytic Capabilities as a Key to Environmental Success: Chitinolytic and Cellulolytic Acidobacteria From Acidic Sub-arctic Soils and Boreal Peatlands.</title>
        <authorList>
            <person name="Belova S.E."/>
            <person name="Ravin N.V."/>
            <person name="Pankratov T.A."/>
            <person name="Rakitin A.L."/>
            <person name="Ivanova A.A."/>
            <person name="Beletsky A.V."/>
            <person name="Mardanov A.V."/>
            <person name="Sinninghe Damste J.S."/>
            <person name="Dedysh S.N."/>
        </authorList>
    </citation>
    <scope>NUCLEOTIDE SEQUENCE [LARGE SCALE GENOMIC DNA]</scope>
    <source>
        <strain evidence="1 2">SBC82</strain>
    </source>
</reference>
<evidence type="ECO:0000313" key="2">
    <source>
        <dbReference type="Proteomes" id="UP000253606"/>
    </source>
</evidence>
<dbReference type="EMBL" id="CP030840">
    <property type="protein sequence ID" value="AXC12368.1"/>
    <property type="molecule type" value="Genomic_DNA"/>
</dbReference>
<protein>
    <submittedName>
        <fullName evidence="1">Uncharacterized protein</fullName>
    </submittedName>
</protein>
<evidence type="ECO:0000313" key="1">
    <source>
        <dbReference type="EMBL" id="AXC12368.1"/>
    </source>
</evidence>